<dbReference type="EMBL" id="JAWCUI010000010">
    <property type="protein sequence ID" value="KAL1900197.1"/>
    <property type="molecule type" value="Genomic_DNA"/>
</dbReference>
<evidence type="ECO:0000256" key="1">
    <source>
        <dbReference type="SAM" id="MobiDB-lite"/>
    </source>
</evidence>
<evidence type="ECO:0000313" key="2">
    <source>
        <dbReference type="EMBL" id="KAL1900197.1"/>
    </source>
</evidence>
<evidence type="ECO:0000313" key="3">
    <source>
        <dbReference type="Proteomes" id="UP001583186"/>
    </source>
</evidence>
<dbReference type="Proteomes" id="UP001583186">
    <property type="component" value="Unassembled WGS sequence"/>
</dbReference>
<sequence>MNPIALSAAAAPLASRTAVRWYSQNSIVAAGGMMTRRGAAARSHGKRSPTVRRAQNTQINHLNSNRSTPPGAITPTSTSTKSLFPDDPSFLMIGFAEGLSTTRAEITVEKCLEVMQKAKLIEQNKASVNKATVLKDLDITPYQLHIVGLLILSHRDDPHQHSAPAVTMSMNLLHMAVIMGNYLPSALTIVSMFGVRPPHRTAEEWSARSHKMRKGNIYQDAEELFLDYLKKANASSTSTTGKDDSSSSQDALIIKANAYTLAGLLAETSGNKARALRWFQAAKNVGKDIGEPIPEGKDVELRPQKWDWERRCLELIGQLQPDEPDVVTEEEAREAFRTAVLALNSESVSMQLAIKYAHDSSRTEAQDREMTEIIQRASYQGDADASEVLAGREAIFGSALGISKYEAAFHDKLSDEWRQLAEVQRKLQ</sequence>
<reference evidence="2 3" key="1">
    <citation type="journal article" date="2024" name="IMA Fungus">
        <title>IMA Genome - F19 : A genome assembly and annotation guide to empower mycologists, including annotated draft genome sequences of Ceratocystis pirilliformis, Diaporthe australafricana, Fusarium ophioides, Paecilomyces lecythidis, and Sporothrix stenoceras.</title>
        <authorList>
            <person name="Aylward J."/>
            <person name="Wilson A.M."/>
            <person name="Visagie C.M."/>
            <person name="Spraker J."/>
            <person name="Barnes I."/>
            <person name="Buitendag C."/>
            <person name="Ceriani C."/>
            <person name="Del Mar Angel L."/>
            <person name="du Plessis D."/>
            <person name="Fuchs T."/>
            <person name="Gasser K."/>
            <person name="Kramer D."/>
            <person name="Li W."/>
            <person name="Munsamy K."/>
            <person name="Piso A."/>
            <person name="Price J.L."/>
            <person name="Sonnekus B."/>
            <person name="Thomas C."/>
            <person name="van der Nest A."/>
            <person name="van Dijk A."/>
            <person name="van Heerden A."/>
            <person name="van Vuuren N."/>
            <person name="Yilmaz N."/>
            <person name="Duong T.A."/>
            <person name="van der Merwe N.A."/>
            <person name="Wingfield M.J."/>
            <person name="Wingfield B.D."/>
        </authorList>
    </citation>
    <scope>NUCLEOTIDE SEQUENCE [LARGE SCALE GENOMIC DNA]</scope>
    <source>
        <strain evidence="2 3">CMW 5346</strain>
    </source>
</reference>
<organism evidence="2 3">
    <name type="scientific">Sporothrix stenoceras</name>
    <dbReference type="NCBI Taxonomy" id="5173"/>
    <lineage>
        <taxon>Eukaryota</taxon>
        <taxon>Fungi</taxon>
        <taxon>Dikarya</taxon>
        <taxon>Ascomycota</taxon>
        <taxon>Pezizomycotina</taxon>
        <taxon>Sordariomycetes</taxon>
        <taxon>Sordariomycetidae</taxon>
        <taxon>Ophiostomatales</taxon>
        <taxon>Ophiostomataceae</taxon>
        <taxon>Sporothrix</taxon>
    </lineage>
</organism>
<feature type="region of interest" description="Disordered" evidence="1">
    <location>
        <begin position="61"/>
        <end position="80"/>
    </location>
</feature>
<accession>A0ABR3ZJ24</accession>
<proteinExistence type="predicted"/>
<gene>
    <name evidence="2" type="ORF">Sste5346_002507</name>
</gene>
<protein>
    <submittedName>
        <fullName evidence="2">Uncharacterized protein</fullName>
    </submittedName>
</protein>
<comment type="caution">
    <text evidence="2">The sequence shown here is derived from an EMBL/GenBank/DDBJ whole genome shotgun (WGS) entry which is preliminary data.</text>
</comment>
<name>A0ABR3ZJ24_9PEZI</name>
<keyword evidence="3" id="KW-1185">Reference proteome</keyword>